<feature type="domain" description="ABC transporter" evidence="10">
    <location>
        <begin position="10"/>
        <end position="259"/>
    </location>
</feature>
<evidence type="ECO:0000259" key="10">
    <source>
        <dbReference type="PROSITE" id="PS50893"/>
    </source>
</evidence>
<dbReference type="InterPro" id="IPR050388">
    <property type="entry name" value="ABC_Ni/Peptide_Import"/>
</dbReference>
<keyword evidence="5" id="KW-0997">Cell inner membrane</keyword>
<proteinExistence type="inferred from homology"/>
<dbReference type="GO" id="GO:0005524">
    <property type="term" value="F:ATP binding"/>
    <property type="evidence" value="ECO:0007669"/>
    <property type="project" value="UniProtKB-KW"/>
</dbReference>
<dbReference type="Pfam" id="PF08352">
    <property type="entry name" value="oligo_HPY"/>
    <property type="match status" value="1"/>
</dbReference>
<keyword evidence="3" id="KW-0813">Transport</keyword>
<protein>
    <submittedName>
        <fullName evidence="11">ABC transporter ATP-binding protein</fullName>
    </submittedName>
</protein>
<dbReference type="SMART" id="SM00382">
    <property type="entry name" value="AAA"/>
    <property type="match status" value="1"/>
</dbReference>
<dbReference type="Pfam" id="PF00005">
    <property type="entry name" value="ABC_tran"/>
    <property type="match status" value="1"/>
</dbReference>
<reference evidence="11" key="2">
    <citation type="submission" date="2020-09" db="EMBL/GenBank/DDBJ databases">
        <authorList>
            <person name="Sun Q."/>
            <person name="Ohkuma M."/>
        </authorList>
    </citation>
    <scope>NUCLEOTIDE SEQUENCE</scope>
    <source>
        <strain evidence="11">JCM 4059</strain>
    </source>
</reference>
<evidence type="ECO:0000256" key="9">
    <source>
        <dbReference type="ARBA" id="ARBA00023136"/>
    </source>
</evidence>
<evidence type="ECO:0000256" key="4">
    <source>
        <dbReference type="ARBA" id="ARBA00022475"/>
    </source>
</evidence>
<evidence type="ECO:0000256" key="3">
    <source>
        <dbReference type="ARBA" id="ARBA00022448"/>
    </source>
</evidence>
<evidence type="ECO:0000313" key="12">
    <source>
        <dbReference type="Proteomes" id="UP000638313"/>
    </source>
</evidence>
<name>A0A919AYJ7_9ACTN</name>
<dbReference type="AlphaFoldDB" id="A0A919AYJ7"/>
<keyword evidence="7 11" id="KW-0067">ATP-binding</keyword>
<accession>A0A919AYJ7</accession>
<comment type="caution">
    <text evidence="11">The sequence shown here is derived from an EMBL/GenBank/DDBJ whole genome shotgun (WGS) entry which is preliminary data.</text>
</comment>
<evidence type="ECO:0000256" key="2">
    <source>
        <dbReference type="ARBA" id="ARBA00005417"/>
    </source>
</evidence>
<dbReference type="PROSITE" id="PS50893">
    <property type="entry name" value="ABC_TRANSPORTER_2"/>
    <property type="match status" value="1"/>
</dbReference>
<keyword evidence="8" id="KW-1278">Translocase</keyword>
<comment type="similarity">
    <text evidence="2">Belongs to the ABC transporter superfamily.</text>
</comment>
<sequence>MKPAKPLLTVDGMSVRFRMPGGRYVAAVSDVSLTLHPGECLVLVGESGCGKSVLASALLGLLPGNAETAGRALLAGDAPLDLLTASERTLARTVRGRRIGLVPQSPAAHLTPVRTVRSHLRETVRALTGVRGTALDPAVEAAAARAAFPTDHLDRHPHQLSGGLAQRAATALALVGDAPLLLADEPTTGLDRDLVERTADELRRHVDAGHALLMITHDLAAAARIADRVAVMYAGRVVETADAGPFFGTPGPRHPYARRLLDALPERAFTPIPGMPPELGALPEGCAFAPRCDRAEAACTRTVPALSAGVACHHPLEEVQPRAGAA</sequence>
<gene>
    <name evidence="11" type="ORF">GCM10010218_08460</name>
</gene>
<dbReference type="PANTHER" id="PTHR43297:SF14">
    <property type="entry name" value="ATPASE AAA-TYPE CORE DOMAIN-CONTAINING PROTEIN"/>
    <property type="match status" value="1"/>
</dbReference>
<keyword evidence="9" id="KW-0472">Membrane</keyword>
<comment type="subcellular location">
    <subcellularLocation>
        <location evidence="1">Cell membrane</location>
        <topology evidence="1">Peripheral membrane protein</topology>
    </subcellularLocation>
</comment>
<dbReference type="SUPFAM" id="SSF52540">
    <property type="entry name" value="P-loop containing nucleoside triphosphate hydrolases"/>
    <property type="match status" value="1"/>
</dbReference>
<dbReference type="PANTHER" id="PTHR43297">
    <property type="entry name" value="OLIGOPEPTIDE TRANSPORT ATP-BINDING PROTEIN APPD"/>
    <property type="match status" value="1"/>
</dbReference>
<keyword evidence="12" id="KW-1185">Reference proteome</keyword>
<dbReference type="GO" id="GO:0005886">
    <property type="term" value="C:plasma membrane"/>
    <property type="evidence" value="ECO:0007669"/>
    <property type="project" value="UniProtKB-SubCell"/>
</dbReference>
<dbReference type="GO" id="GO:0016887">
    <property type="term" value="F:ATP hydrolysis activity"/>
    <property type="evidence" value="ECO:0007669"/>
    <property type="project" value="InterPro"/>
</dbReference>
<dbReference type="EMBL" id="BNBD01000001">
    <property type="protein sequence ID" value="GHF29604.1"/>
    <property type="molecule type" value="Genomic_DNA"/>
</dbReference>
<evidence type="ECO:0000256" key="5">
    <source>
        <dbReference type="ARBA" id="ARBA00022519"/>
    </source>
</evidence>
<keyword evidence="4" id="KW-1003">Cell membrane</keyword>
<evidence type="ECO:0000313" key="11">
    <source>
        <dbReference type="EMBL" id="GHF29604.1"/>
    </source>
</evidence>
<dbReference type="InterPro" id="IPR003439">
    <property type="entry name" value="ABC_transporter-like_ATP-bd"/>
</dbReference>
<dbReference type="Proteomes" id="UP000638313">
    <property type="component" value="Unassembled WGS sequence"/>
</dbReference>
<evidence type="ECO:0000256" key="8">
    <source>
        <dbReference type="ARBA" id="ARBA00022967"/>
    </source>
</evidence>
<reference evidence="11" key="1">
    <citation type="journal article" date="2014" name="Int. J. Syst. Evol. Microbiol.">
        <title>Complete genome sequence of Corynebacterium casei LMG S-19264T (=DSM 44701T), isolated from a smear-ripened cheese.</title>
        <authorList>
            <consortium name="US DOE Joint Genome Institute (JGI-PGF)"/>
            <person name="Walter F."/>
            <person name="Albersmeier A."/>
            <person name="Kalinowski J."/>
            <person name="Ruckert C."/>
        </authorList>
    </citation>
    <scope>NUCLEOTIDE SEQUENCE</scope>
    <source>
        <strain evidence="11">JCM 4059</strain>
    </source>
</reference>
<dbReference type="CDD" id="cd03257">
    <property type="entry name" value="ABC_NikE_OppD_transporters"/>
    <property type="match status" value="1"/>
</dbReference>
<keyword evidence="6" id="KW-0547">Nucleotide-binding</keyword>
<organism evidence="11 12">
    <name type="scientific">Streptomyces mashuensis</name>
    <dbReference type="NCBI Taxonomy" id="33904"/>
    <lineage>
        <taxon>Bacteria</taxon>
        <taxon>Bacillati</taxon>
        <taxon>Actinomycetota</taxon>
        <taxon>Actinomycetes</taxon>
        <taxon>Kitasatosporales</taxon>
        <taxon>Streptomycetaceae</taxon>
        <taxon>Streptomyces</taxon>
    </lineage>
</organism>
<dbReference type="InterPro" id="IPR013563">
    <property type="entry name" value="Oligopep_ABC_C"/>
</dbReference>
<dbReference type="InterPro" id="IPR027417">
    <property type="entry name" value="P-loop_NTPase"/>
</dbReference>
<evidence type="ECO:0000256" key="6">
    <source>
        <dbReference type="ARBA" id="ARBA00022741"/>
    </source>
</evidence>
<dbReference type="InterPro" id="IPR003593">
    <property type="entry name" value="AAA+_ATPase"/>
</dbReference>
<evidence type="ECO:0000256" key="1">
    <source>
        <dbReference type="ARBA" id="ARBA00004202"/>
    </source>
</evidence>
<dbReference type="NCBIfam" id="TIGR01727">
    <property type="entry name" value="oligo_HPY"/>
    <property type="match status" value="1"/>
</dbReference>
<dbReference type="Gene3D" id="3.40.50.300">
    <property type="entry name" value="P-loop containing nucleotide triphosphate hydrolases"/>
    <property type="match status" value="1"/>
</dbReference>
<evidence type="ECO:0000256" key="7">
    <source>
        <dbReference type="ARBA" id="ARBA00022840"/>
    </source>
</evidence>
<dbReference type="GO" id="GO:0015833">
    <property type="term" value="P:peptide transport"/>
    <property type="evidence" value="ECO:0007669"/>
    <property type="project" value="InterPro"/>
</dbReference>